<evidence type="ECO:0000256" key="11">
    <source>
        <dbReference type="ARBA" id="ARBA00049558"/>
    </source>
</evidence>
<dbReference type="Pfam" id="PF00383">
    <property type="entry name" value="dCMP_cyt_deam_1"/>
    <property type="match status" value="1"/>
</dbReference>
<evidence type="ECO:0000259" key="16">
    <source>
        <dbReference type="PROSITE" id="PS51747"/>
    </source>
</evidence>
<dbReference type="Gene3D" id="3.40.140.10">
    <property type="entry name" value="Cytidine Deaminase, domain 2"/>
    <property type="match status" value="1"/>
</dbReference>
<reference evidence="17 18" key="1">
    <citation type="submission" date="2014-01" db="EMBL/GenBank/DDBJ databases">
        <title>Full genme sequencing of cellulolytic bacterium Gynuella sunshinyii YC6258T gen. nov., sp. nov.</title>
        <authorList>
            <person name="Khan H."/>
            <person name="Chung E.J."/>
            <person name="Chung Y.R."/>
        </authorList>
    </citation>
    <scope>NUCLEOTIDE SEQUENCE [LARGE SCALE GENOMIC DNA]</scope>
    <source>
        <strain evidence="17 18">YC6258</strain>
    </source>
</reference>
<comment type="cofactor">
    <cofactor evidence="1 14 15">
        <name>Zn(2+)</name>
        <dbReference type="ChEBI" id="CHEBI:29105"/>
    </cofactor>
</comment>
<dbReference type="InterPro" id="IPR050202">
    <property type="entry name" value="Cyt/Deoxycyt_deaminase"/>
</dbReference>
<evidence type="ECO:0000256" key="12">
    <source>
        <dbReference type="PIRSR" id="PIRSR606262-1"/>
    </source>
</evidence>
<evidence type="ECO:0000256" key="4">
    <source>
        <dbReference type="ARBA" id="ARBA00012783"/>
    </source>
</evidence>
<dbReference type="InterPro" id="IPR006262">
    <property type="entry name" value="Cyt_deam_tetra"/>
</dbReference>
<dbReference type="STRING" id="1445510.YC6258_01005"/>
<feature type="binding site" evidence="14">
    <location>
        <position position="91"/>
    </location>
    <ligand>
        <name>Zn(2+)</name>
        <dbReference type="ChEBI" id="CHEBI:29105"/>
        <note>catalytic</note>
    </ligand>
</feature>
<dbReference type="OrthoDB" id="9795347at2"/>
<feature type="active site" description="Proton donor" evidence="12">
    <location>
        <position position="58"/>
    </location>
</feature>
<dbReference type="Proteomes" id="UP000032266">
    <property type="component" value="Chromosome"/>
</dbReference>
<feature type="binding site" evidence="14">
    <location>
        <position position="94"/>
    </location>
    <ligand>
        <name>Zn(2+)</name>
        <dbReference type="ChEBI" id="CHEBI:29105"/>
        <note>catalytic</note>
    </ligand>
</feature>
<dbReference type="GO" id="GO:0055086">
    <property type="term" value="P:nucleobase-containing small molecule metabolic process"/>
    <property type="evidence" value="ECO:0007669"/>
    <property type="project" value="UniProtKB-ARBA"/>
</dbReference>
<comment type="function">
    <text evidence="2 15">This enzyme scavenges exogenous and endogenous cytidine and 2'-deoxycytidine for UMP synthesis.</text>
</comment>
<dbReference type="PANTHER" id="PTHR11644">
    <property type="entry name" value="CYTIDINE DEAMINASE"/>
    <property type="match status" value="1"/>
</dbReference>
<dbReference type="SUPFAM" id="SSF53927">
    <property type="entry name" value="Cytidine deaminase-like"/>
    <property type="match status" value="1"/>
</dbReference>
<dbReference type="InterPro" id="IPR002125">
    <property type="entry name" value="CMP_dCMP_dom"/>
</dbReference>
<feature type="domain" description="CMP/dCMP-type deaminase" evidence="16">
    <location>
        <begin position="3"/>
        <end position="132"/>
    </location>
</feature>
<organism evidence="17 18">
    <name type="scientific">Gynuella sunshinyii YC6258</name>
    <dbReference type="NCBI Taxonomy" id="1445510"/>
    <lineage>
        <taxon>Bacteria</taxon>
        <taxon>Pseudomonadati</taxon>
        <taxon>Pseudomonadota</taxon>
        <taxon>Gammaproteobacteria</taxon>
        <taxon>Oceanospirillales</taxon>
        <taxon>Saccharospirillaceae</taxon>
        <taxon>Gynuella</taxon>
    </lineage>
</organism>
<evidence type="ECO:0000256" key="10">
    <source>
        <dbReference type="ARBA" id="ARBA00049252"/>
    </source>
</evidence>
<dbReference type="NCBIfam" id="NF004064">
    <property type="entry name" value="PRK05578.1"/>
    <property type="match status" value="1"/>
</dbReference>
<dbReference type="GO" id="GO:0005829">
    <property type="term" value="C:cytosol"/>
    <property type="evidence" value="ECO:0007669"/>
    <property type="project" value="TreeGrafter"/>
</dbReference>
<dbReference type="EMBL" id="CP007142">
    <property type="protein sequence ID" value="AJQ93055.1"/>
    <property type="molecule type" value="Genomic_DNA"/>
</dbReference>
<evidence type="ECO:0000256" key="13">
    <source>
        <dbReference type="PIRSR" id="PIRSR606262-2"/>
    </source>
</evidence>
<evidence type="ECO:0000256" key="1">
    <source>
        <dbReference type="ARBA" id="ARBA00001947"/>
    </source>
</evidence>
<keyword evidence="6 14" id="KW-0479">Metal-binding</keyword>
<evidence type="ECO:0000256" key="6">
    <source>
        <dbReference type="ARBA" id="ARBA00022723"/>
    </source>
</evidence>
<comment type="similarity">
    <text evidence="3 15">Belongs to the cytidine and deoxycytidylate deaminase family.</text>
</comment>
<evidence type="ECO:0000256" key="5">
    <source>
        <dbReference type="ARBA" id="ARBA00018266"/>
    </source>
</evidence>
<evidence type="ECO:0000256" key="7">
    <source>
        <dbReference type="ARBA" id="ARBA00022801"/>
    </source>
</evidence>
<feature type="binding site" evidence="14">
    <location>
        <position position="56"/>
    </location>
    <ligand>
        <name>Zn(2+)</name>
        <dbReference type="ChEBI" id="CHEBI:29105"/>
        <note>catalytic</note>
    </ligand>
</feature>
<evidence type="ECO:0000256" key="8">
    <source>
        <dbReference type="ARBA" id="ARBA00022833"/>
    </source>
</evidence>
<evidence type="ECO:0000256" key="15">
    <source>
        <dbReference type="RuleBase" id="RU364006"/>
    </source>
</evidence>
<gene>
    <name evidence="17" type="ORF">YC6258_01005</name>
</gene>
<dbReference type="InterPro" id="IPR016193">
    <property type="entry name" value="Cytidine_deaminase-like"/>
</dbReference>
<dbReference type="GO" id="GO:0042802">
    <property type="term" value="F:identical protein binding"/>
    <property type="evidence" value="ECO:0007669"/>
    <property type="project" value="UniProtKB-ARBA"/>
</dbReference>
<feature type="binding site" evidence="13">
    <location>
        <begin position="45"/>
        <end position="51"/>
    </location>
    <ligand>
        <name>substrate</name>
    </ligand>
</feature>
<evidence type="ECO:0000256" key="3">
    <source>
        <dbReference type="ARBA" id="ARBA00006576"/>
    </source>
</evidence>
<dbReference type="KEGG" id="gsn:YC6258_01005"/>
<dbReference type="RefSeq" id="WP_044615962.1">
    <property type="nucleotide sequence ID" value="NZ_CP007142.1"/>
</dbReference>
<keyword evidence="8 14" id="KW-0862">Zinc</keyword>
<dbReference type="PATRIC" id="fig|1445510.3.peg.982"/>
<dbReference type="AlphaFoldDB" id="A0A0C5V0G2"/>
<protein>
    <recommendedName>
        <fullName evidence="5 15">Cytidine deaminase</fullName>
        <ecNumber evidence="4 15">3.5.4.5</ecNumber>
    </recommendedName>
    <alternativeName>
        <fullName evidence="9 15">Cytidine aminohydrolase</fullName>
    </alternativeName>
</protein>
<evidence type="ECO:0000313" key="17">
    <source>
        <dbReference type="EMBL" id="AJQ93055.1"/>
    </source>
</evidence>
<dbReference type="EC" id="3.5.4.5" evidence="4 15"/>
<dbReference type="GO" id="GO:0072527">
    <property type="term" value="P:pyrimidine-containing compound metabolic process"/>
    <property type="evidence" value="ECO:0007669"/>
    <property type="project" value="UniProtKB-ARBA"/>
</dbReference>
<name>A0A0C5V0G2_9GAMM</name>
<keyword evidence="18" id="KW-1185">Reference proteome</keyword>
<dbReference type="CDD" id="cd01283">
    <property type="entry name" value="cytidine_deaminase"/>
    <property type="match status" value="1"/>
</dbReference>
<evidence type="ECO:0000256" key="9">
    <source>
        <dbReference type="ARBA" id="ARBA00032005"/>
    </source>
</evidence>
<comment type="catalytic activity">
    <reaction evidence="11 15">
        <text>cytidine + H2O + H(+) = uridine + NH4(+)</text>
        <dbReference type="Rhea" id="RHEA:16069"/>
        <dbReference type="ChEBI" id="CHEBI:15377"/>
        <dbReference type="ChEBI" id="CHEBI:15378"/>
        <dbReference type="ChEBI" id="CHEBI:16704"/>
        <dbReference type="ChEBI" id="CHEBI:17562"/>
        <dbReference type="ChEBI" id="CHEBI:28938"/>
        <dbReference type="EC" id="3.5.4.5"/>
    </reaction>
</comment>
<evidence type="ECO:0000256" key="2">
    <source>
        <dbReference type="ARBA" id="ARBA00003949"/>
    </source>
</evidence>
<dbReference type="InterPro" id="IPR016192">
    <property type="entry name" value="APOBEC/CMP_deaminase_Zn-bd"/>
</dbReference>
<dbReference type="GO" id="GO:0008270">
    <property type="term" value="F:zinc ion binding"/>
    <property type="evidence" value="ECO:0007669"/>
    <property type="project" value="UniProtKB-UniRule"/>
</dbReference>
<sequence length="132" mass="14351">MNAALIKLREAAKEAAVHAYVPYSRFPVGAAIELTEEGQYLQGCNVENSAYSMAICAERNALVQSVAKGVPPGTLKTMGIYMPGEALYSPCGACRQMILELMAEDAVIYAFCDSAEFKQWTKFELLPDGFAL</sequence>
<comment type="catalytic activity">
    <reaction evidence="10 15">
        <text>2'-deoxycytidine + H2O + H(+) = 2'-deoxyuridine + NH4(+)</text>
        <dbReference type="Rhea" id="RHEA:13433"/>
        <dbReference type="ChEBI" id="CHEBI:15377"/>
        <dbReference type="ChEBI" id="CHEBI:15378"/>
        <dbReference type="ChEBI" id="CHEBI:15698"/>
        <dbReference type="ChEBI" id="CHEBI:16450"/>
        <dbReference type="ChEBI" id="CHEBI:28938"/>
        <dbReference type="EC" id="3.5.4.5"/>
    </reaction>
</comment>
<proteinExistence type="inferred from homology"/>
<evidence type="ECO:0000256" key="14">
    <source>
        <dbReference type="PIRSR" id="PIRSR606262-3"/>
    </source>
</evidence>
<keyword evidence="7 15" id="KW-0378">Hydrolase</keyword>
<dbReference type="PROSITE" id="PS51747">
    <property type="entry name" value="CYT_DCMP_DEAMINASES_2"/>
    <property type="match status" value="1"/>
</dbReference>
<dbReference type="GO" id="GO:0004126">
    <property type="term" value="F:cytidine deaminase activity"/>
    <property type="evidence" value="ECO:0007669"/>
    <property type="project" value="UniProtKB-UniRule"/>
</dbReference>
<dbReference type="PANTHER" id="PTHR11644:SF2">
    <property type="entry name" value="CYTIDINE DEAMINASE"/>
    <property type="match status" value="1"/>
</dbReference>
<dbReference type="HOGENOM" id="CLU_097262_2_2_6"/>
<evidence type="ECO:0000313" key="18">
    <source>
        <dbReference type="Proteomes" id="UP000032266"/>
    </source>
</evidence>
<dbReference type="PROSITE" id="PS00903">
    <property type="entry name" value="CYT_DCMP_DEAMINASES_1"/>
    <property type="match status" value="1"/>
</dbReference>
<accession>A0A0C5V0G2</accession>
<dbReference type="NCBIfam" id="TIGR01354">
    <property type="entry name" value="cyt_deam_tetra"/>
    <property type="match status" value="1"/>
</dbReference>